<comment type="caution">
    <text evidence="11">The sequence shown here is derived from an EMBL/GenBank/DDBJ whole genome shotgun (WGS) entry which is preliminary data.</text>
</comment>
<evidence type="ECO:0000256" key="1">
    <source>
        <dbReference type="ARBA" id="ARBA00004225"/>
    </source>
</evidence>
<keyword evidence="5 10" id="KW-1133">Transmembrane helix</keyword>
<dbReference type="PANTHER" id="PTHR45758:SF4">
    <property type="entry name" value="MITOFERRIN-1"/>
    <property type="match status" value="1"/>
</dbReference>
<dbReference type="Proteomes" id="UP000078348">
    <property type="component" value="Unassembled WGS sequence"/>
</dbReference>
<dbReference type="PANTHER" id="PTHR45758">
    <property type="entry name" value="MITOFERRIN-1-RELATED"/>
    <property type="match status" value="1"/>
</dbReference>
<proteinExistence type="inferred from homology"/>
<feature type="repeat" description="Solcar" evidence="8">
    <location>
        <begin position="226"/>
        <end position="317"/>
    </location>
</feature>
<accession>A0A196SQ16</accession>
<keyword evidence="4 8" id="KW-0812">Transmembrane</keyword>
<dbReference type="GO" id="GO:0031966">
    <property type="term" value="C:mitochondrial membrane"/>
    <property type="evidence" value="ECO:0007669"/>
    <property type="project" value="UniProtKB-SubCell"/>
</dbReference>
<keyword evidence="12" id="KW-1185">Reference proteome</keyword>
<evidence type="ECO:0000256" key="4">
    <source>
        <dbReference type="ARBA" id="ARBA00022692"/>
    </source>
</evidence>
<evidence type="ECO:0000256" key="7">
    <source>
        <dbReference type="ARBA" id="ARBA00023136"/>
    </source>
</evidence>
<organism evidence="11 12">
    <name type="scientific">Blastocystis sp. subtype 1 (strain ATCC 50177 / NandII)</name>
    <dbReference type="NCBI Taxonomy" id="478820"/>
    <lineage>
        <taxon>Eukaryota</taxon>
        <taxon>Sar</taxon>
        <taxon>Stramenopiles</taxon>
        <taxon>Bigyra</taxon>
        <taxon>Opalozoa</taxon>
        <taxon>Opalinata</taxon>
        <taxon>Blastocystidae</taxon>
        <taxon>Blastocystis</taxon>
    </lineage>
</organism>
<dbReference type="SUPFAM" id="SSF103506">
    <property type="entry name" value="Mitochondrial carrier"/>
    <property type="match status" value="1"/>
</dbReference>
<dbReference type="Gene3D" id="1.50.40.10">
    <property type="entry name" value="Mitochondrial carrier domain"/>
    <property type="match status" value="2"/>
</dbReference>
<dbReference type="InterPro" id="IPR018108">
    <property type="entry name" value="MCP_transmembrane"/>
</dbReference>
<evidence type="ECO:0000256" key="5">
    <source>
        <dbReference type="ARBA" id="ARBA00022989"/>
    </source>
</evidence>
<dbReference type="GO" id="GO:0015093">
    <property type="term" value="F:ferrous iron transmembrane transporter activity"/>
    <property type="evidence" value="ECO:0007669"/>
    <property type="project" value="TreeGrafter"/>
</dbReference>
<feature type="transmembrane region" description="Helical" evidence="10">
    <location>
        <begin position="190"/>
        <end position="211"/>
    </location>
</feature>
<sequence length="319" mass="35491">MDDKYDWEVWDPTSLSFRHHMIAGIFAGVSEHIVFFPIDTVRTTLQAVSSDEIRRSIKDRQGDFRAAVGSRGGVFRARNVEQYAKYNVVRQHVHSQGWRVLWRGMSPTLCACIPAHALYFSIYESTKAYLGGKDNKLHANASAIAGALASVAHDAVMTPLDVVKQRMQLGLYPRPYVAFRSILKNEGFGALYASYFTTILMNIPNAAVLVVTNDWMKSVLNPSGNQNFSAFLVSGLVAGALSGFVTCPLDVIKTRIQTQASDSTVVTRKYTGFWQTFKLMLKEEGVRSLFMGVSTRIMQQAPSAALSWTVYESVKRLLA</sequence>
<dbReference type="EMBL" id="LXWW01000013">
    <property type="protein sequence ID" value="OAO17889.1"/>
    <property type="molecule type" value="Genomic_DNA"/>
</dbReference>
<comment type="subcellular location">
    <subcellularLocation>
        <location evidence="1">Mitochondrion membrane</location>
        <topology evidence="1">Multi-pass membrane protein</topology>
    </subcellularLocation>
</comment>
<evidence type="ECO:0000256" key="10">
    <source>
        <dbReference type="SAM" id="Phobius"/>
    </source>
</evidence>
<evidence type="ECO:0000256" key="3">
    <source>
        <dbReference type="ARBA" id="ARBA00022448"/>
    </source>
</evidence>
<feature type="repeat" description="Solcar" evidence="8">
    <location>
        <begin position="15"/>
        <end position="129"/>
    </location>
</feature>
<evidence type="ECO:0000313" key="11">
    <source>
        <dbReference type="EMBL" id="OAO17889.1"/>
    </source>
</evidence>
<feature type="transmembrane region" description="Helical" evidence="10">
    <location>
        <begin position="231"/>
        <end position="252"/>
    </location>
</feature>
<dbReference type="AlphaFoldDB" id="A0A196SQ16"/>
<dbReference type="PROSITE" id="PS50920">
    <property type="entry name" value="SOLCAR"/>
    <property type="match status" value="3"/>
</dbReference>
<evidence type="ECO:0000256" key="8">
    <source>
        <dbReference type="PROSITE-ProRule" id="PRU00282"/>
    </source>
</evidence>
<dbReference type="Pfam" id="PF00153">
    <property type="entry name" value="Mito_carr"/>
    <property type="match status" value="3"/>
</dbReference>
<name>A0A196SQ16_BLAHN</name>
<keyword evidence="7 8" id="KW-0472">Membrane</keyword>
<protein>
    <submittedName>
        <fullName evidence="11">Mitoferrin, Mrs2/Mrs3</fullName>
    </submittedName>
</protein>
<comment type="similarity">
    <text evidence="2 9">Belongs to the mitochondrial carrier (TC 2.A.29) family.</text>
</comment>
<dbReference type="STRING" id="478820.A0A196SQ16"/>
<dbReference type="InterPro" id="IPR023395">
    <property type="entry name" value="MCP_dom_sf"/>
</dbReference>
<evidence type="ECO:0000313" key="12">
    <source>
        <dbReference type="Proteomes" id="UP000078348"/>
    </source>
</evidence>
<evidence type="ECO:0000256" key="2">
    <source>
        <dbReference type="ARBA" id="ARBA00006375"/>
    </source>
</evidence>
<dbReference type="GO" id="GO:0048250">
    <property type="term" value="P:iron import into the mitochondrion"/>
    <property type="evidence" value="ECO:0007669"/>
    <property type="project" value="TreeGrafter"/>
</dbReference>
<feature type="repeat" description="Solcar" evidence="8">
    <location>
        <begin position="137"/>
        <end position="219"/>
    </location>
</feature>
<gene>
    <name evidence="11" type="ORF">AV274_0345</name>
</gene>
<keyword evidence="6" id="KW-0496">Mitochondrion</keyword>
<keyword evidence="3 9" id="KW-0813">Transport</keyword>
<evidence type="ECO:0000256" key="9">
    <source>
        <dbReference type="RuleBase" id="RU000488"/>
    </source>
</evidence>
<reference evidence="11 12" key="1">
    <citation type="submission" date="2016-05" db="EMBL/GenBank/DDBJ databases">
        <title>Nuclear genome of Blastocystis sp. subtype 1 NandII.</title>
        <authorList>
            <person name="Gentekaki E."/>
            <person name="Curtis B."/>
            <person name="Stairs C."/>
            <person name="Eme L."/>
            <person name="Herman E."/>
            <person name="Klimes V."/>
            <person name="Arias M.C."/>
            <person name="Elias M."/>
            <person name="Hilliou F."/>
            <person name="Klute M."/>
            <person name="Malik S.-B."/>
            <person name="Pightling A."/>
            <person name="Rachubinski R."/>
            <person name="Salas D."/>
            <person name="Schlacht A."/>
            <person name="Suga H."/>
            <person name="Archibald J."/>
            <person name="Ball S.G."/>
            <person name="Clark G."/>
            <person name="Dacks J."/>
            <person name="Van Der Giezen M."/>
            <person name="Tsaousis A."/>
            <person name="Roger A."/>
        </authorList>
    </citation>
    <scope>NUCLEOTIDE SEQUENCE [LARGE SCALE GENOMIC DNA]</scope>
    <source>
        <strain evidence="12">ATCC 50177 / NandII</strain>
    </source>
</reference>
<evidence type="ECO:0000256" key="6">
    <source>
        <dbReference type="ARBA" id="ARBA00023128"/>
    </source>
</evidence>
<dbReference type="OrthoDB" id="43906at2759"/>